<feature type="signal peptide" evidence="2">
    <location>
        <begin position="1"/>
        <end position="23"/>
    </location>
</feature>
<keyword evidence="1" id="KW-0812">Transmembrane</keyword>
<evidence type="ECO:0000256" key="2">
    <source>
        <dbReference type="SAM" id="SignalP"/>
    </source>
</evidence>
<keyword evidence="2" id="KW-0732">Signal</keyword>
<evidence type="ECO:0000313" key="3">
    <source>
        <dbReference type="EMBL" id="KOF82599.1"/>
    </source>
</evidence>
<dbReference type="AlphaFoldDB" id="A0A0L8H0D9"/>
<organism evidence="3">
    <name type="scientific">Octopus bimaculoides</name>
    <name type="common">California two-spotted octopus</name>
    <dbReference type="NCBI Taxonomy" id="37653"/>
    <lineage>
        <taxon>Eukaryota</taxon>
        <taxon>Metazoa</taxon>
        <taxon>Spiralia</taxon>
        <taxon>Lophotrochozoa</taxon>
        <taxon>Mollusca</taxon>
        <taxon>Cephalopoda</taxon>
        <taxon>Coleoidea</taxon>
        <taxon>Octopodiformes</taxon>
        <taxon>Octopoda</taxon>
        <taxon>Incirrata</taxon>
        <taxon>Octopodidae</taxon>
        <taxon>Octopus</taxon>
    </lineage>
</organism>
<gene>
    <name evidence="3" type="ORF">OCBIM_22025066mg</name>
</gene>
<name>A0A0L8H0D9_OCTBM</name>
<dbReference type="EMBL" id="KQ419691">
    <property type="protein sequence ID" value="KOF82599.1"/>
    <property type="molecule type" value="Genomic_DNA"/>
</dbReference>
<proteinExistence type="predicted"/>
<reference evidence="3" key="1">
    <citation type="submission" date="2015-07" db="EMBL/GenBank/DDBJ databases">
        <title>MeaNS - Measles Nucleotide Surveillance Program.</title>
        <authorList>
            <person name="Tran T."/>
            <person name="Druce J."/>
        </authorList>
    </citation>
    <scope>NUCLEOTIDE SEQUENCE</scope>
    <source>
        <strain evidence="3">UCB-OBI-ISO-001</strain>
        <tissue evidence="3">Gonad</tissue>
    </source>
</reference>
<protein>
    <submittedName>
        <fullName evidence="3">Uncharacterized protein</fullName>
    </submittedName>
</protein>
<feature type="chain" id="PRO_5005583382" evidence="2">
    <location>
        <begin position="24"/>
        <end position="99"/>
    </location>
</feature>
<evidence type="ECO:0000256" key="1">
    <source>
        <dbReference type="SAM" id="Phobius"/>
    </source>
</evidence>
<feature type="transmembrane region" description="Helical" evidence="1">
    <location>
        <begin position="61"/>
        <end position="84"/>
    </location>
</feature>
<sequence length="99" mass="11381">MHILVRIYAYTHLLFVIGNPCLGEDCTIIDQKFLRNLKIQQDKELLLSDPKQCRLNSRCGYFLAVRAIVATYFLVTTAYLSAVIDLFHSRCMLCHDGLD</sequence>
<keyword evidence="1" id="KW-1133">Transmembrane helix</keyword>
<keyword evidence="1" id="KW-0472">Membrane</keyword>
<accession>A0A0L8H0D9</accession>